<dbReference type="InterPro" id="IPR036034">
    <property type="entry name" value="PDZ_sf"/>
</dbReference>
<evidence type="ECO:0000259" key="5">
    <source>
        <dbReference type="PROSITE" id="PS50052"/>
    </source>
</evidence>
<protein>
    <submittedName>
        <fullName evidence="7">Tight junction protein ZO-1</fullName>
    </submittedName>
</protein>
<dbReference type="GO" id="GO:0098609">
    <property type="term" value="P:cell-cell adhesion"/>
    <property type="evidence" value="ECO:0007669"/>
    <property type="project" value="TreeGrafter"/>
</dbReference>
<dbReference type="Gene3D" id="2.30.42.10">
    <property type="match status" value="3"/>
</dbReference>
<dbReference type="SUPFAM" id="SSF52540">
    <property type="entry name" value="P-loop containing nucleoside triphosphate hydrolases"/>
    <property type="match status" value="1"/>
</dbReference>
<feature type="domain" description="PDZ" evidence="6">
    <location>
        <begin position="496"/>
        <end position="569"/>
    </location>
</feature>
<dbReference type="Gene3D" id="3.40.50.300">
    <property type="entry name" value="P-loop containing nucleotide triphosphate hydrolases"/>
    <property type="match status" value="1"/>
</dbReference>
<feature type="region of interest" description="Disordered" evidence="3">
    <location>
        <begin position="899"/>
        <end position="950"/>
    </location>
</feature>
<feature type="compositionally biased region" description="Low complexity" evidence="3">
    <location>
        <begin position="1226"/>
        <end position="1237"/>
    </location>
</feature>
<feature type="compositionally biased region" description="Polar residues" evidence="3">
    <location>
        <begin position="928"/>
        <end position="937"/>
    </location>
</feature>
<dbReference type="GO" id="GO:0150105">
    <property type="term" value="P:protein localization to cell-cell junction"/>
    <property type="evidence" value="ECO:0007669"/>
    <property type="project" value="TreeGrafter"/>
</dbReference>
<dbReference type="InterPro" id="IPR001452">
    <property type="entry name" value="SH3_domain"/>
</dbReference>
<evidence type="ECO:0000313" key="7">
    <source>
        <dbReference type="EMBL" id="GIY87990.1"/>
    </source>
</evidence>
<accession>A0AAV4X1X0</accession>
<evidence type="ECO:0000256" key="1">
    <source>
        <dbReference type="ARBA" id="ARBA00022443"/>
    </source>
</evidence>
<dbReference type="InterPro" id="IPR001478">
    <property type="entry name" value="PDZ"/>
</dbReference>
<feature type="compositionally biased region" description="Polar residues" evidence="3">
    <location>
        <begin position="1272"/>
        <end position="1285"/>
    </location>
</feature>
<evidence type="ECO:0000256" key="2">
    <source>
        <dbReference type="PROSITE-ProRule" id="PRU00192"/>
    </source>
</evidence>
<dbReference type="Gene3D" id="2.30.30.40">
    <property type="entry name" value="SH3 Domains"/>
    <property type="match status" value="1"/>
</dbReference>
<feature type="region of interest" description="Disordered" evidence="3">
    <location>
        <begin position="380"/>
        <end position="422"/>
    </location>
</feature>
<dbReference type="SUPFAM" id="SSF50156">
    <property type="entry name" value="PDZ domain-like"/>
    <property type="match status" value="3"/>
</dbReference>
<dbReference type="PROSITE" id="PS50002">
    <property type="entry name" value="SH3"/>
    <property type="match status" value="1"/>
</dbReference>
<dbReference type="SMART" id="SM00228">
    <property type="entry name" value="PDZ"/>
    <property type="match status" value="3"/>
</dbReference>
<dbReference type="Pfam" id="PF00595">
    <property type="entry name" value="PDZ"/>
    <property type="match status" value="3"/>
</dbReference>
<organism evidence="7 8">
    <name type="scientific">Caerostris darwini</name>
    <dbReference type="NCBI Taxonomy" id="1538125"/>
    <lineage>
        <taxon>Eukaryota</taxon>
        <taxon>Metazoa</taxon>
        <taxon>Ecdysozoa</taxon>
        <taxon>Arthropoda</taxon>
        <taxon>Chelicerata</taxon>
        <taxon>Arachnida</taxon>
        <taxon>Araneae</taxon>
        <taxon>Araneomorphae</taxon>
        <taxon>Entelegynae</taxon>
        <taxon>Araneoidea</taxon>
        <taxon>Araneidae</taxon>
        <taxon>Caerostris</taxon>
    </lineage>
</organism>
<comment type="caution">
    <text evidence="7">The sequence shown here is derived from an EMBL/GenBank/DDBJ whole genome shotgun (WGS) entry which is preliminary data.</text>
</comment>
<dbReference type="Proteomes" id="UP001054837">
    <property type="component" value="Unassembled WGS sequence"/>
</dbReference>
<evidence type="ECO:0000313" key="8">
    <source>
        <dbReference type="Proteomes" id="UP001054837"/>
    </source>
</evidence>
<feature type="region of interest" description="Disordered" evidence="3">
    <location>
        <begin position="1033"/>
        <end position="1383"/>
    </location>
</feature>
<reference evidence="7 8" key="1">
    <citation type="submission" date="2021-06" db="EMBL/GenBank/DDBJ databases">
        <title>Caerostris darwini draft genome.</title>
        <authorList>
            <person name="Kono N."/>
            <person name="Arakawa K."/>
        </authorList>
    </citation>
    <scope>NUCLEOTIDE SEQUENCE [LARGE SCALE GENOMIC DNA]</scope>
</reference>
<feature type="compositionally biased region" description="Polar residues" evidence="3">
    <location>
        <begin position="380"/>
        <end position="392"/>
    </location>
</feature>
<dbReference type="PROSITE" id="PS50052">
    <property type="entry name" value="GUANYLATE_KINASE_2"/>
    <property type="match status" value="1"/>
</dbReference>
<evidence type="ECO:0000259" key="4">
    <source>
        <dbReference type="PROSITE" id="PS50002"/>
    </source>
</evidence>
<dbReference type="SUPFAM" id="SSF50044">
    <property type="entry name" value="SH3-domain"/>
    <property type="match status" value="1"/>
</dbReference>
<dbReference type="EMBL" id="BPLQ01015430">
    <property type="protein sequence ID" value="GIY87990.1"/>
    <property type="molecule type" value="Genomic_DNA"/>
</dbReference>
<evidence type="ECO:0000259" key="6">
    <source>
        <dbReference type="PROSITE" id="PS50106"/>
    </source>
</evidence>
<feature type="region of interest" description="Disordered" evidence="3">
    <location>
        <begin position="969"/>
        <end position="1013"/>
    </location>
</feature>
<keyword evidence="8" id="KW-1185">Reference proteome</keyword>
<gene>
    <name evidence="7" type="primary">TJP1</name>
    <name evidence="7" type="ORF">CDAR_66521</name>
</gene>
<name>A0AAV4X1X0_9ARAC</name>
<dbReference type="InterPro" id="IPR027417">
    <property type="entry name" value="P-loop_NTPase"/>
</dbReference>
<dbReference type="CDD" id="cd06727">
    <property type="entry name" value="PDZ1_ZO1-like"/>
    <property type="match status" value="1"/>
</dbReference>
<feature type="compositionally biased region" description="Low complexity" evidence="3">
    <location>
        <begin position="1065"/>
        <end position="1080"/>
    </location>
</feature>
<feature type="domain" description="SH3" evidence="4">
    <location>
        <begin position="581"/>
        <end position="649"/>
    </location>
</feature>
<dbReference type="GO" id="GO:0005886">
    <property type="term" value="C:plasma membrane"/>
    <property type="evidence" value="ECO:0007669"/>
    <property type="project" value="TreeGrafter"/>
</dbReference>
<keyword evidence="1 2" id="KW-0728">SH3 domain</keyword>
<dbReference type="GO" id="GO:0050839">
    <property type="term" value="F:cell adhesion molecule binding"/>
    <property type="evidence" value="ECO:0007669"/>
    <property type="project" value="TreeGrafter"/>
</dbReference>
<feature type="domain" description="Guanylate kinase-like" evidence="5">
    <location>
        <begin position="760"/>
        <end position="860"/>
    </location>
</feature>
<dbReference type="CDD" id="cd11859">
    <property type="entry name" value="SH3_ZO"/>
    <property type="match status" value="1"/>
</dbReference>
<feature type="compositionally biased region" description="Basic and acidic residues" evidence="3">
    <location>
        <begin position="1322"/>
        <end position="1336"/>
    </location>
</feature>
<feature type="domain" description="PDZ" evidence="6">
    <location>
        <begin position="196"/>
        <end position="283"/>
    </location>
</feature>
<dbReference type="Pfam" id="PF07653">
    <property type="entry name" value="SH3_2"/>
    <property type="match status" value="1"/>
</dbReference>
<dbReference type="GO" id="GO:0005923">
    <property type="term" value="C:bicellular tight junction"/>
    <property type="evidence" value="ECO:0007669"/>
    <property type="project" value="TreeGrafter"/>
</dbReference>
<dbReference type="Pfam" id="PF00625">
    <property type="entry name" value="Guanylate_kin"/>
    <property type="match status" value="1"/>
</dbReference>
<dbReference type="GO" id="GO:0045216">
    <property type="term" value="P:cell-cell junction organization"/>
    <property type="evidence" value="ECO:0007669"/>
    <property type="project" value="TreeGrafter"/>
</dbReference>
<dbReference type="CDD" id="cd06728">
    <property type="entry name" value="PDZ2_ZO1-like_ds"/>
    <property type="match status" value="1"/>
</dbReference>
<dbReference type="PANTHER" id="PTHR13865">
    <property type="entry name" value="TIGHT JUNCTION PROTEIN"/>
    <property type="match status" value="1"/>
</dbReference>
<dbReference type="InterPro" id="IPR036028">
    <property type="entry name" value="SH3-like_dom_sf"/>
</dbReference>
<dbReference type="FunFam" id="2.30.42.10:FF:000138">
    <property type="entry name" value="Uncharacterized protein, isoform C"/>
    <property type="match status" value="1"/>
</dbReference>
<dbReference type="PROSITE" id="PS50106">
    <property type="entry name" value="PDZ"/>
    <property type="match status" value="3"/>
</dbReference>
<feature type="region of interest" description="Disordered" evidence="3">
    <location>
        <begin position="645"/>
        <end position="669"/>
    </location>
</feature>
<dbReference type="SMART" id="SM00326">
    <property type="entry name" value="SH3"/>
    <property type="match status" value="1"/>
</dbReference>
<feature type="domain" description="PDZ" evidence="6">
    <location>
        <begin position="296"/>
        <end position="374"/>
    </location>
</feature>
<dbReference type="SMART" id="SM00072">
    <property type="entry name" value="GuKc"/>
    <property type="match status" value="1"/>
</dbReference>
<sequence length="1383" mass="153863">MPGESVRSSHNNAGAEFRLIVHARDAMDHAESLCLPQGMDTPRGRKHCGKSPPWVCHLLHITMSFGFGIRSSSFRPSCCDKVNACPAAFSAAARPLGCCTQGLCQASDVTTARIIASRHKRKLKLTHLRYNEYVPLQNAAYKIINLSVSANNMSYMKRAKFATHFCFLETGPRTASKWDHTISLESAERAVWEYHTVTLSRVSGYGFGVAVSGGKDNPQFSNGDPAITISDVLKAGPAEGKLLIGDRLVSANGISLENVDYTRAVQVLRECGNSVNLVIKRKVNSTNISSNPPSVKVTLTKSKKKDSFGIVLGCRIYVKEITNQSSIEKDGTIQEGDIILKINSNSTDSMTLKEARKIIENTKEKLQLVLKRDTNQLIETNQNGQQISSNGDTKIPSPALDRADEKNNLTRLQSGRNRGPLMDISLSQLDQPATPLLTGHGHSRAPLGLDEEESLQRPPLPRIDEFTNRRDQFDDDPLARRNKTVPPEPRFISFQKDGSVGIRLTGGNEVGVFVTAVQPGSPASLQGLQPGDKILKVNDMDMNGVTREEAVLFLLHIQDFVNLIVQHMKEEYDEIVANQRGDSFYIRTHFSYEGSGKGELGFHVGEVFHVINTLHNGVVGSWLVYRLGRTNQEFQKGVIPNSSRAEQWAQEQQNQAKKDAASESRGSFSRGGVLDAPNLSVRTTGKMLSLVADGISKFPAYERVTLKHPGFIRPVVLFGSLADVARDKLLKDYPDKYASPQLDGHLDDIPKSQKSSGIIRLSAIKEIIEKGKHAILDITPSAVDRLNYAQFYPIVIFMRAENKHTVKELRSRLAKSSHKSSKKLHDHAVKLEKLWSHVFTATITLTSADMWYKKLRETIDKQQQQSIWISESKPEEAISDDFLFPMTSRLSYASSPESDLELANDSRPSDLQDLGLQSNDRHMVKASSDPSIATQDEMSGPPGYNQLSGYSTARSRQLPFEFLQQQDSLGLGSDLRDSISPVKYNPGGETALKARSSQQPEPPPRVDRANKPTHYRTAQERLFARGRHSLLLEANPTQREPPDYINTGAQPHSLERTNGRLGTFDSSSYSSDSYNQYSSNPNEKKREPYTPASAISSRSSHDPYRYTRSTTQPPPPKPMNMDRGRAPPSNKYRYPDERPAPPSPPPKPANFQQRMSDGRPVPPPKPGQYQSSRPWQDETSQPQMGNIRNPPQQDFSTPSHLSSEAMPPPYTPNQRSRNSLDFMGSPPYYTPRNYPPNDMMGLPPKHSPVPEEQMRNQPIGSPSRRHYKSTDDNSGFDSGRGSSLDRNYDVRSYTKAMGNPPSWPAAPHMNGGGPYHNVPYRGRRDPMYPPPYDHHSSPPQPPPSSLIDLSNRENRGSAFELYKKPDSRSPMALHSMANGDRSK</sequence>
<dbReference type="PANTHER" id="PTHR13865:SF28">
    <property type="entry name" value="POLYCHAETOID, ISOFORM O"/>
    <property type="match status" value="1"/>
</dbReference>
<feature type="compositionally biased region" description="Low complexity" evidence="3">
    <location>
        <begin position="645"/>
        <end position="655"/>
    </location>
</feature>
<dbReference type="InterPro" id="IPR008144">
    <property type="entry name" value="Guanylate_kin-like_dom"/>
</dbReference>
<dbReference type="CDD" id="cd06729">
    <property type="entry name" value="PDZ3_ZO1-like_domain"/>
    <property type="match status" value="1"/>
</dbReference>
<feature type="compositionally biased region" description="Basic and acidic residues" evidence="3">
    <location>
        <begin position="1350"/>
        <end position="1367"/>
    </location>
</feature>
<feature type="compositionally biased region" description="Polar residues" evidence="3">
    <location>
        <begin position="1168"/>
        <end position="1202"/>
    </location>
</feature>
<proteinExistence type="predicted"/>
<dbReference type="InterPro" id="IPR008145">
    <property type="entry name" value="GK/Ca_channel_bsu"/>
</dbReference>
<evidence type="ECO:0000256" key="3">
    <source>
        <dbReference type="SAM" id="MobiDB-lite"/>
    </source>
</evidence>